<feature type="domain" description="Alcohol dehydrogenase-like N-terminal" evidence="6">
    <location>
        <begin position="54"/>
        <end position="163"/>
    </location>
</feature>
<dbReference type="AlphaFoldDB" id="A0A1M7JTD0"/>
<evidence type="ECO:0000259" key="6">
    <source>
        <dbReference type="Pfam" id="PF08240"/>
    </source>
</evidence>
<name>A0A1M7JTD0_9BACT</name>
<dbReference type="Gene3D" id="3.40.50.720">
    <property type="entry name" value="NAD(P)-binding Rossmann-like Domain"/>
    <property type="match status" value="1"/>
</dbReference>
<dbReference type="Proteomes" id="UP000184420">
    <property type="component" value="Unassembled WGS sequence"/>
</dbReference>
<keyword evidence="4" id="KW-0862">Zinc</keyword>
<dbReference type="GO" id="GO:0005737">
    <property type="term" value="C:cytoplasm"/>
    <property type="evidence" value="ECO:0007669"/>
    <property type="project" value="TreeGrafter"/>
</dbReference>
<dbReference type="InterPro" id="IPR011032">
    <property type="entry name" value="GroES-like_sf"/>
</dbReference>
<evidence type="ECO:0000256" key="1">
    <source>
        <dbReference type="ARBA" id="ARBA00001947"/>
    </source>
</evidence>
<dbReference type="Pfam" id="PF08240">
    <property type="entry name" value="ADH_N"/>
    <property type="match status" value="1"/>
</dbReference>
<protein>
    <submittedName>
        <fullName evidence="7">Alcohol dehydrogenase, propanol-preferring</fullName>
    </submittedName>
</protein>
<dbReference type="Gene3D" id="3.90.180.10">
    <property type="entry name" value="Medium-chain alcohol dehydrogenases, catalytic domain"/>
    <property type="match status" value="1"/>
</dbReference>
<dbReference type="GO" id="GO:0046872">
    <property type="term" value="F:metal ion binding"/>
    <property type="evidence" value="ECO:0007669"/>
    <property type="project" value="UniProtKB-KW"/>
</dbReference>
<gene>
    <name evidence="7" type="ORF">SAMN05444266_1096</name>
</gene>
<accession>A0A1M7JTD0</accession>
<evidence type="ECO:0000313" key="8">
    <source>
        <dbReference type="Proteomes" id="UP000184420"/>
    </source>
</evidence>
<comment type="similarity">
    <text evidence="2">Belongs to the zinc-containing alcohol dehydrogenase family.</text>
</comment>
<dbReference type="InterPro" id="IPR014187">
    <property type="entry name" value="ADH_Zn_typ-2"/>
</dbReference>
<keyword evidence="8" id="KW-1185">Reference proteome</keyword>
<proteinExistence type="inferred from homology"/>
<keyword evidence="3" id="KW-0479">Metal-binding</keyword>
<evidence type="ECO:0000256" key="4">
    <source>
        <dbReference type="ARBA" id="ARBA00022833"/>
    </source>
</evidence>
<keyword evidence="5" id="KW-0560">Oxidoreductase</keyword>
<dbReference type="EMBL" id="FRBL01000009">
    <property type="protein sequence ID" value="SHM55983.1"/>
    <property type="molecule type" value="Genomic_DNA"/>
</dbReference>
<dbReference type="GO" id="GO:0004022">
    <property type="term" value="F:alcohol dehydrogenase (NAD+) activity"/>
    <property type="evidence" value="ECO:0007669"/>
    <property type="project" value="TreeGrafter"/>
</dbReference>
<organism evidence="7 8">
    <name type="scientific">Chitinophaga jiangningensis</name>
    <dbReference type="NCBI Taxonomy" id="1419482"/>
    <lineage>
        <taxon>Bacteria</taxon>
        <taxon>Pseudomonadati</taxon>
        <taxon>Bacteroidota</taxon>
        <taxon>Chitinophagia</taxon>
        <taxon>Chitinophagales</taxon>
        <taxon>Chitinophagaceae</taxon>
        <taxon>Chitinophaga</taxon>
    </lineage>
</organism>
<dbReference type="PANTHER" id="PTHR42940">
    <property type="entry name" value="ALCOHOL DEHYDROGENASE 1-RELATED"/>
    <property type="match status" value="1"/>
</dbReference>
<reference evidence="7 8" key="1">
    <citation type="submission" date="2016-11" db="EMBL/GenBank/DDBJ databases">
        <authorList>
            <person name="Jaros S."/>
            <person name="Januszkiewicz K."/>
            <person name="Wedrychowicz H."/>
        </authorList>
    </citation>
    <scope>NUCLEOTIDE SEQUENCE [LARGE SCALE GENOMIC DNA]</scope>
    <source>
        <strain evidence="7 8">DSM 27406</strain>
    </source>
</reference>
<evidence type="ECO:0000256" key="5">
    <source>
        <dbReference type="ARBA" id="ARBA00023002"/>
    </source>
</evidence>
<dbReference type="InterPro" id="IPR036291">
    <property type="entry name" value="NAD(P)-bd_dom_sf"/>
</dbReference>
<dbReference type="STRING" id="1419482.SAMN05444266_1096"/>
<dbReference type="NCBIfam" id="TIGR02822">
    <property type="entry name" value="adh_fam_2"/>
    <property type="match status" value="1"/>
</dbReference>
<dbReference type="PANTHER" id="PTHR42940:SF8">
    <property type="entry name" value="VACUOLAR PROTEIN SORTING-ASSOCIATED PROTEIN 11"/>
    <property type="match status" value="1"/>
</dbReference>
<dbReference type="CDD" id="cd08298">
    <property type="entry name" value="CAD2"/>
    <property type="match status" value="1"/>
</dbReference>
<comment type="cofactor">
    <cofactor evidence="1">
        <name>Zn(2+)</name>
        <dbReference type="ChEBI" id="CHEBI:29105"/>
    </cofactor>
</comment>
<dbReference type="SUPFAM" id="SSF51735">
    <property type="entry name" value="NAD(P)-binding Rossmann-fold domains"/>
    <property type="match status" value="1"/>
</dbReference>
<dbReference type="InterPro" id="IPR013154">
    <property type="entry name" value="ADH-like_N"/>
</dbReference>
<dbReference type="SUPFAM" id="SSF50129">
    <property type="entry name" value="GroES-like"/>
    <property type="match status" value="1"/>
</dbReference>
<sequence length="357" mass="38475">MVLQGDNMAPTLTTQITRKMDQTIQPPLLMNAMVLEQSCSRLLHQRIPVPIPSPYQVLIKVAACAICRTDLHIIDGDLKQPKLPLVPGHQIVGEVISRGTLVTDIAVGQLVGVSWLGYTCGDCGYCRKGLENLCDHAQFTGYHLDGGYAEYAVADHRYCFPLPMEHGGSFGAPLLCAGLTGYRSYTMLPTEAKNIGIYGFGGAGHILIQVAINHGKSVCAFTRPGDHSAQEFARRYGAAWAGDSTAPAPFLLDAAIIFAPVGELVVKALQDTVKGGTIICGGIHMSDIPSLPYQLLWGERSIKSVANLTRKDGQALLALARELSFQTQTHPYPLHQANEALDHLRNGDINGVAVLIN</sequence>
<evidence type="ECO:0000313" key="7">
    <source>
        <dbReference type="EMBL" id="SHM55983.1"/>
    </source>
</evidence>
<evidence type="ECO:0000256" key="2">
    <source>
        <dbReference type="ARBA" id="ARBA00008072"/>
    </source>
</evidence>
<evidence type="ECO:0000256" key="3">
    <source>
        <dbReference type="ARBA" id="ARBA00022723"/>
    </source>
</evidence>